<evidence type="ECO:0008006" key="4">
    <source>
        <dbReference type="Google" id="ProtNLM"/>
    </source>
</evidence>
<evidence type="ECO:0000313" key="3">
    <source>
        <dbReference type="Proteomes" id="UP000092462"/>
    </source>
</evidence>
<dbReference type="PANTHER" id="PTHR46786">
    <property type="entry name" value="ZINC FINGER MATRIN-TYPE PROTEIN 3"/>
    <property type="match status" value="1"/>
</dbReference>
<organism evidence="2 3">
    <name type="scientific">Phlebotomus papatasi</name>
    <name type="common">Sandfly</name>
    <dbReference type="NCBI Taxonomy" id="29031"/>
    <lineage>
        <taxon>Eukaryota</taxon>
        <taxon>Metazoa</taxon>
        <taxon>Ecdysozoa</taxon>
        <taxon>Arthropoda</taxon>
        <taxon>Hexapoda</taxon>
        <taxon>Insecta</taxon>
        <taxon>Pterygota</taxon>
        <taxon>Neoptera</taxon>
        <taxon>Endopterygota</taxon>
        <taxon>Diptera</taxon>
        <taxon>Nematocera</taxon>
        <taxon>Psychodoidea</taxon>
        <taxon>Psychodidae</taxon>
        <taxon>Phlebotomus</taxon>
        <taxon>Phlebotomus</taxon>
    </lineage>
</organism>
<dbReference type="EMBL" id="AJVK01005052">
    <property type="status" value="NOT_ANNOTATED_CDS"/>
    <property type="molecule type" value="Genomic_DNA"/>
</dbReference>
<dbReference type="InterPro" id="IPR036236">
    <property type="entry name" value="Znf_C2H2_sf"/>
</dbReference>
<sequence length="384" mass="42927">MSNQTEFTAWFSEGEYNYPQSISTFKIPCLRTEEGTGQQSQAWSGYSSVLEDTFEQQSTPHRFTKVQDRLNVHRQNRPAKRKNDPGASLPGGPNKMDVDPEDPQSQPKRNRMSHALMDMLAEDLPEELKSLMSPLNCNLCNVKINSVLTANMHYESKNHEKKINNWLQDWSKKTGQPVPKRQKANKEGPVGPNAFHCEVCDIPLTSLAHARTHYTGRKHQLVMSGRSKPSGSGYYSPDGKWVRQMTKPAADTTGRFGIGEAFQKPPAPPPAPSTSSQSNFCSLCNISVTSDSQMKIHLEGAKHNKRLKASTAATFPPVDDDTVMESIIQQQSGNVTPKRDISINRTPSGNYYCNICDITVANEHLFNQHLDSKKHMKKLKASQS</sequence>
<dbReference type="VEuPathDB" id="VectorBase:PPAPM1_001493"/>
<dbReference type="Pfam" id="PF12874">
    <property type="entry name" value="zf-met"/>
    <property type="match status" value="4"/>
</dbReference>
<dbReference type="PANTHER" id="PTHR46786:SF1">
    <property type="entry name" value="ZINC FINGER MATRIN-TYPE PROTEIN 3"/>
    <property type="match status" value="1"/>
</dbReference>
<keyword evidence="3" id="KW-1185">Reference proteome</keyword>
<dbReference type="EnsemblMetazoa" id="PPAI005506-RA">
    <property type="protein sequence ID" value="PPAI005506-PA"/>
    <property type="gene ID" value="PPAI005506"/>
</dbReference>
<dbReference type="Proteomes" id="UP000092462">
    <property type="component" value="Unassembled WGS sequence"/>
</dbReference>
<dbReference type="AlphaFoldDB" id="A0A1B0DCG7"/>
<feature type="region of interest" description="Disordered" evidence="1">
    <location>
        <begin position="54"/>
        <end position="109"/>
    </location>
</feature>
<evidence type="ECO:0000313" key="2">
    <source>
        <dbReference type="EnsemblMetazoa" id="PPAI005506-PA"/>
    </source>
</evidence>
<proteinExistence type="predicted"/>
<dbReference type="InterPro" id="IPR003604">
    <property type="entry name" value="Matrin/U1-like-C_Znf_C2H2"/>
</dbReference>
<dbReference type="SMART" id="SM00355">
    <property type="entry name" value="ZnF_C2H2"/>
    <property type="match status" value="4"/>
</dbReference>
<protein>
    <recommendedName>
        <fullName evidence="4">C2H2-type domain-containing protein</fullName>
    </recommendedName>
</protein>
<dbReference type="GO" id="GO:0003676">
    <property type="term" value="F:nucleic acid binding"/>
    <property type="evidence" value="ECO:0007669"/>
    <property type="project" value="InterPro"/>
</dbReference>
<dbReference type="VEuPathDB" id="VectorBase:PPAI005506"/>
<feature type="region of interest" description="Disordered" evidence="1">
    <location>
        <begin position="216"/>
        <end position="239"/>
    </location>
</feature>
<name>A0A1B0DCG7_PHLPP</name>
<reference evidence="2" key="1">
    <citation type="submission" date="2022-08" db="UniProtKB">
        <authorList>
            <consortium name="EnsemblMetazoa"/>
        </authorList>
    </citation>
    <scope>IDENTIFICATION</scope>
    <source>
        <strain evidence="2">Israel</strain>
    </source>
</reference>
<dbReference type="GO" id="GO:0008270">
    <property type="term" value="F:zinc ion binding"/>
    <property type="evidence" value="ECO:0007669"/>
    <property type="project" value="InterPro"/>
</dbReference>
<evidence type="ECO:0000256" key="1">
    <source>
        <dbReference type="SAM" id="MobiDB-lite"/>
    </source>
</evidence>
<dbReference type="Gene3D" id="3.30.160.60">
    <property type="entry name" value="Classic Zinc Finger"/>
    <property type="match status" value="4"/>
</dbReference>
<dbReference type="InterPro" id="IPR052644">
    <property type="entry name" value="ZMAT3"/>
</dbReference>
<accession>A0A1B0DCG7</accession>
<dbReference type="SMART" id="SM00451">
    <property type="entry name" value="ZnF_U1"/>
    <property type="match status" value="4"/>
</dbReference>
<dbReference type="InterPro" id="IPR013087">
    <property type="entry name" value="Znf_C2H2_type"/>
</dbReference>
<dbReference type="SUPFAM" id="SSF57667">
    <property type="entry name" value="beta-beta-alpha zinc fingers"/>
    <property type="match status" value="4"/>
</dbReference>